<sequence>MLIENSNTPRSQHLDVCVQSFICDAPVKAFIIAKKYYVASPAALNASTRGPTEEDKCFFFKLDAPLRTHQGFVSKQRPKQHVGDTPLALLPIGLITQVPYEYMHLVC</sequence>
<organism evidence="1 2">
    <name type="scientific">Haemaphysalis longicornis</name>
    <name type="common">Bush tick</name>
    <dbReference type="NCBI Taxonomy" id="44386"/>
    <lineage>
        <taxon>Eukaryota</taxon>
        <taxon>Metazoa</taxon>
        <taxon>Ecdysozoa</taxon>
        <taxon>Arthropoda</taxon>
        <taxon>Chelicerata</taxon>
        <taxon>Arachnida</taxon>
        <taxon>Acari</taxon>
        <taxon>Parasitiformes</taxon>
        <taxon>Ixodida</taxon>
        <taxon>Ixodoidea</taxon>
        <taxon>Ixodidae</taxon>
        <taxon>Haemaphysalinae</taxon>
        <taxon>Haemaphysalis</taxon>
    </lineage>
</organism>
<evidence type="ECO:0000313" key="1">
    <source>
        <dbReference type="EMBL" id="KAH9372555.1"/>
    </source>
</evidence>
<dbReference type="AlphaFoldDB" id="A0A9J6GBJ9"/>
<evidence type="ECO:0000313" key="2">
    <source>
        <dbReference type="Proteomes" id="UP000821853"/>
    </source>
</evidence>
<protein>
    <submittedName>
        <fullName evidence="1">Uncharacterized protein</fullName>
    </submittedName>
</protein>
<dbReference type="Proteomes" id="UP000821853">
    <property type="component" value="Chromosome 4"/>
</dbReference>
<keyword evidence="2" id="KW-1185">Reference proteome</keyword>
<gene>
    <name evidence="1" type="ORF">HPB48_015774</name>
</gene>
<dbReference type="OrthoDB" id="6754017at2759"/>
<dbReference type="EMBL" id="JABSTR010000006">
    <property type="protein sequence ID" value="KAH9372555.1"/>
    <property type="molecule type" value="Genomic_DNA"/>
</dbReference>
<accession>A0A9J6GBJ9</accession>
<comment type="caution">
    <text evidence="1">The sequence shown here is derived from an EMBL/GenBank/DDBJ whole genome shotgun (WGS) entry which is preliminary data.</text>
</comment>
<name>A0A9J6GBJ9_HAELO</name>
<reference evidence="1 2" key="1">
    <citation type="journal article" date="2020" name="Cell">
        <title>Large-Scale Comparative Analyses of Tick Genomes Elucidate Their Genetic Diversity and Vector Capacities.</title>
        <authorList>
            <consortium name="Tick Genome and Microbiome Consortium (TIGMIC)"/>
            <person name="Jia N."/>
            <person name="Wang J."/>
            <person name="Shi W."/>
            <person name="Du L."/>
            <person name="Sun Y."/>
            <person name="Zhan W."/>
            <person name="Jiang J.F."/>
            <person name="Wang Q."/>
            <person name="Zhang B."/>
            <person name="Ji P."/>
            <person name="Bell-Sakyi L."/>
            <person name="Cui X.M."/>
            <person name="Yuan T.T."/>
            <person name="Jiang B.G."/>
            <person name="Yang W.F."/>
            <person name="Lam T.T."/>
            <person name="Chang Q.C."/>
            <person name="Ding S.J."/>
            <person name="Wang X.J."/>
            <person name="Zhu J.G."/>
            <person name="Ruan X.D."/>
            <person name="Zhao L."/>
            <person name="Wei J.T."/>
            <person name="Ye R.Z."/>
            <person name="Que T.C."/>
            <person name="Du C.H."/>
            <person name="Zhou Y.H."/>
            <person name="Cheng J.X."/>
            <person name="Dai P.F."/>
            <person name="Guo W.B."/>
            <person name="Han X.H."/>
            <person name="Huang E.J."/>
            <person name="Li L.F."/>
            <person name="Wei W."/>
            <person name="Gao Y.C."/>
            <person name="Liu J.Z."/>
            <person name="Shao H.Z."/>
            <person name="Wang X."/>
            <person name="Wang C.C."/>
            <person name="Yang T.C."/>
            <person name="Huo Q.B."/>
            <person name="Li W."/>
            <person name="Chen H.Y."/>
            <person name="Chen S.E."/>
            <person name="Zhou L.G."/>
            <person name="Ni X.B."/>
            <person name="Tian J.H."/>
            <person name="Sheng Y."/>
            <person name="Liu T."/>
            <person name="Pan Y.S."/>
            <person name="Xia L.Y."/>
            <person name="Li J."/>
            <person name="Zhao F."/>
            <person name="Cao W.C."/>
        </authorList>
    </citation>
    <scope>NUCLEOTIDE SEQUENCE [LARGE SCALE GENOMIC DNA]</scope>
    <source>
        <strain evidence="1">HaeL-2018</strain>
    </source>
</reference>
<dbReference type="VEuPathDB" id="VectorBase:HLOH_060169"/>
<proteinExistence type="predicted"/>